<dbReference type="InterPro" id="IPR001611">
    <property type="entry name" value="Leu-rich_rpt"/>
</dbReference>
<dbReference type="PANTHER" id="PTHR24365">
    <property type="entry name" value="TOLL-LIKE RECEPTOR"/>
    <property type="match status" value="1"/>
</dbReference>
<dbReference type="SMART" id="SM00369">
    <property type="entry name" value="LRR_TYP"/>
    <property type="match status" value="5"/>
</dbReference>
<dbReference type="GO" id="GO:0045087">
    <property type="term" value="P:innate immune response"/>
    <property type="evidence" value="ECO:0007669"/>
    <property type="project" value="UniProtKB-KW"/>
</dbReference>
<dbReference type="InterPro" id="IPR003591">
    <property type="entry name" value="Leu-rich_rpt_typical-subtyp"/>
</dbReference>
<dbReference type="SUPFAM" id="SSF52058">
    <property type="entry name" value="L domain-like"/>
    <property type="match status" value="1"/>
</dbReference>
<gene>
    <name evidence="15" type="ORF">PARMNEM_LOCUS12749</name>
</gene>
<keyword evidence="10 13" id="KW-0472">Membrane</keyword>
<evidence type="ECO:0000259" key="14">
    <source>
        <dbReference type="PROSITE" id="PS50104"/>
    </source>
</evidence>
<sequence length="874" mass="100806">MKNEDNQTRPDISFAVNVLSRYVNNPSQQHVNAVKRIVRYLINTKDLCIRYGESDGLIGYSDSDYASDVDTRKSTTSYIFMMNGGPITWSSQKQKTIALSITEAEFVAACEAAKEMIWLRQLMIYACLIRVISPQPPPHIPKCLTGYMTDVQSWTDYDGRLIVYPDDNNSIDVSYHLDCVGQLQRQLRQFPCSGNNSVQYLSMANCQFHIIPSVFHYKDSCGNTLSGTVEYLTLTGNNFSIEYTFHPYDVQMNATNAKSAFEDTSFERNIANCWSNGLRGVTFPRLRELDLRLCRIRKLEDSMFSGMPYLEKLYLGENNIFLISAGTFSGLKRLIHLDFSRNYEFDEYGTYQGLYFDECNVFQELVNIESIDFSFTKMAQRNIDGFRHVSAKLQRLSICHAGLSNLIPGLLAGTSLKFLDVSGNINIFADDDALRGLEHSLQVVYANDIALKKLDVFENMKSLEILRARNNEITTIGRKIARSLVNLQVIDLDMNRLIAWSRPTVSLMPSLKFLSVRSNNINVISEQMARDFENVSYIGLTGNYIVCNCNAREIFELALRNEMDRKDELIEEKRKNQYANVSLLYHSGYEDVNYAIANRKYVRPNCIGNNCYNGTPLEISGKFLLFDYDKATYNCLTITDGKTKSFARVPSCKETKDMEVGAAIQNYWNKYLLIIPLLLMPFLIIGFVFKRNLRYFFITIRNSAMLSLINKNEHIDENTIFNYDVFVSYSNEDRAWVLDYLLPHLETDCNVSVCLHERDFLVGLSILENIVACMDRSRAIMLIISQRFLVSQWCQFEMHLAQHRLLETRREDLILVLLEDIPRRLRPNTLHYLMVTNTYIVWPKEDAEQVLFWRRLKKSLVTQKMKQPENVSLA</sequence>
<dbReference type="SMART" id="SM00255">
    <property type="entry name" value="TIR"/>
    <property type="match status" value="1"/>
</dbReference>
<keyword evidence="11" id="KW-0675">Receptor</keyword>
<comment type="caution">
    <text evidence="15">The sequence shown here is derived from an EMBL/GenBank/DDBJ whole genome shotgun (WGS) entry which is preliminary data.</text>
</comment>
<proteinExistence type="inferred from homology"/>
<evidence type="ECO:0000256" key="3">
    <source>
        <dbReference type="ARBA" id="ARBA00022588"/>
    </source>
</evidence>
<comment type="similarity">
    <text evidence="2">Belongs to the Toll-like receptor family.</text>
</comment>
<name>A0AAV1LGK2_9NEOP</name>
<dbReference type="Gene3D" id="3.80.10.10">
    <property type="entry name" value="Ribonuclease Inhibitor"/>
    <property type="match status" value="2"/>
</dbReference>
<organism evidence="15 16">
    <name type="scientific">Parnassius mnemosyne</name>
    <name type="common">clouded apollo</name>
    <dbReference type="NCBI Taxonomy" id="213953"/>
    <lineage>
        <taxon>Eukaryota</taxon>
        <taxon>Metazoa</taxon>
        <taxon>Ecdysozoa</taxon>
        <taxon>Arthropoda</taxon>
        <taxon>Hexapoda</taxon>
        <taxon>Insecta</taxon>
        <taxon>Pterygota</taxon>
        <taxon>Neoptera</taxon>
        <taxon>Endopterygota</taxon>
        <taxon>Lepidoptera</taxon>
        <taxon>Glossata</taxon>
        <taxon>Ditrysia</taxon>
        <taxon>Papilionoidea</taxon>
        <taxon>Papilionidae</taxon>
        <taxon>Parnassiinae</taxon>
        <taxon>Parnassini</taxon>
        <taxon>Parnassius</taxon>
        <taxon>Driopa</taxon>
    </lineage>
</organism>
<dbReference type="AlphaFoldDB" id="A0AAV1LGK2"/>
<feature type="domain" description="TIR" evidence="14">
    <location>
        <begin position="721"/>
        <end position="860"/>
    </location>
</feature>
<evidence type="ECO:0000256" key="6">
    <source>
        <dbReference type="ARBA" id="ARBA00022729"/>
    </source>
</evidence>
<dbReference type="GO" id="GO:0007165">
    <property type="term" value="P:signal transduction"/>
    <property type="evidence" value="ECO:0007669"/>
    <property type="project" value="InterPro"/>
</dbReference>
<protein>
    <recommendedName>
        <fullName evidence="14">TIR domain-containing protein</fullName>
    </recommendedName>
</protein>
<dbReference type="Pfam" id="PF13676">
    <property type="entry name" value="TIR_2"/>
    <property type="match status" value="1"/>
</dbReference>
<dbReference type="InterPro" id="IPR000157">
    <property type="entry name" value="TIR_dom"/>
</dbReference>
<dbReference type="PRINTS" id="PR01537">
    <property type="entry name" value="INTRLKN1R1F"/>
</dbReference>
<dbReference type="SUPFAM" id="SSF52200">
    <property type="entry name" value="Toll/Interleukin receptor TIR domain"/>
    <property type="match status" value="1"/>
</dbReference>
<accession>A0AAV1LGK2</accession>
<dbReference type="GO" id="GO:0038023">
    <property type="term" value="F:signaling receptor activity"/>
    <property type="evidence" value="ECO:0007669"/>
    <property type="project" value="TreeGrafter"/>
</dbReference>
<keyword evidence="9 13" id="KW-1133">Transmembrane helix</keyword>
<evidence type="ECO:0000256" key="11">
    <source>
        <dbReference type="ARBA" id="ARBA00023170"/>
    </source>
</evidence>
<dbReference type="Proteomes" id="UP001314205">
    <property type="component" value="Unassembled WGS sequence"/>
</dbReference>
<dbReference type="GO" id="GO:0005886">
    <property type="term" value="C:plasma membrane"/>
    <property type="evidence" value="ECO:0007669"/>
    <property type="project" value="TreeGrafter"/>
</dbReference>
<keyword evidence="16" id="KW-1185">Reference proteome</keyword>
<evidence type="ECO:0000256" key="7">
    <source>
        <dbReference type="ARBA" id="ARBA00022737"/>
    </source>
</evidence>
<evidence type="ECO:0000256" key="8">
    <source>
        <dbReference type="ARBA" id="ARBA00022859"/>
    </source>
</evidence>
<keyword evidence="3" id="KW-0399">Innate immunity</keyword>
<dbReference type="PANTHER" id="PTHR24365:SF530">
    <property type="entry name" value="MSTPROX-RELATED"/>
    <property type="match status" value="1"/>
</dbReference>
<keyword evidence="6" id="KW-0732">Signal</keyword>
<dbReference type="EMBL" id="CAVLGL010000088">
    <property type="protein sequence ID" value="CAK1592876.1"/>
    <property type="molecule type" value="Genomic_DNA"/>
</dbReference>
<dbReference type="Gene3D" id="3.40.50.10140">
    <property type="entry name" value="Toll/interleukin-1 receptor homology (TIR) domain"/>
    <property type="match status" value="1"/>
</dbReference>
<dbReference type="FunFam" id="3.40.50.10140:FF:000001">
    <property type="entry name" value="Toll-like receptor 2"/>
    <property type="match status" value="1"/>
</dbReference>
<dbReference type="Pfam" id="PF13855">
    <property type="entry name" value="LRR_8"/>
    <property type="match status" value="1"/>
</dbReference>
<reference evidence="15 16" key="1">
    <citation type="submission" date="2023-11" db="EMBL/GenBank/DDBJ databases">
        <authorList>
            <person name="Hedman E."/>
            <person name="Englund M."/>
            <person name="Stromberg M."/>
            <person name="Nyberg Akerstrom W."/>
            <person name="Nylinder S."/>
            <person name="Jareborg N."/>
            <person name="Kallberg Y."/>
            <person name="Kronander E."/>
        </authorList>
    </citation>
    <scope>NUCLEOTIDE SEQUENCE [LARGE SCALE GENOMIC DNA]</scope>
</reference>
<evidence type="ECO:0000313" key="16">
    <source>
        <dbReference type="Proteomes" id="UP001314205"/>
    </source>
</evidence>
<evidence type="ECO:0000313" key="15">
    <source>
        <dbReference type="EMBL" id="CAK1592876.1"/>
    </source>
</evidence>
<keyword evidence="8" id="KW-0391">Immunity</keyword>
<keyword evidence="5 13" id="KW-0812">Transmembrane</keyword>
<dbReference type="InterPro" id="IPR035897">
    <property type="entry name" value="Toll_tir_struct_dom_sf"/>
</dbReference>
<evidence type="ECO:0000256" key="1">
    <source>
        <dbReference type="ARBA" id="ARBA00004479"/>
    </source>
</evidence>
<evidence type="ECO:0000256" key="2">
    <source>
        <dbReference type="ARBA" id="ARBA00009634"/>
    </source>
</evidence>
<evidence type="ECO:0000256" key="10">
    <source>
        <dbReference type="ARBA" id="ARBA00023136"/>
    </source>
</evidence>
<evidence type="ECO:0000256" key="4">
    <source>
        <dbReference type="ARBA" id="ARBA00022614"/>
    </source>
</evidence>
<dbReference type="InterPro" id="IPR032675">
    <property type="entry name" value="LRR_dom_sf"/>
</dbReference>
<comment type="subcellular location">
    <subcellularLocation>
        <location evidence="1">Membrane</location>
        <topology evidence="1">Single-pass type I membrane protein</topology>
    </subcellularLocation>
</comment>
<keyword evidence="7" id="KW-0677">Repeat</keyword>
<dbReference type="PROSITE" id="PS50104">
    <property type="entry name" value="TIR"/>
    <property type="match status" value="1"/>
</dbReference>
<feature type="transmembrane region" description="Helical" evidence="13">
    <location>
        <begin position="671"/>
        <end position="689"/>
    </location>
</feature>
<evidence type="ECO:0000256" key="9">
    <source>
        <dbReference type="ARBA" id="ARBA00022989"/>
    </source>
</evidence>
<evidence type="ECO:0000256" key="12">
    <source>
        <dbReference type="ARBA" id="ARBA00023180"/>
    </source>
</evidence>
<evidence type="ECO:0000256" key="5">
    <source>
        <dbReference type="ARBA" id="ARBA00022692"/>
    </source>
</evidence>
<evidence type="ECO:0000256" key="13">
    <source>
        <dbReference type="SAM" id="Phobius"/>
    </source>
</evidence>
<dbReference type="CDD" id="cd09272">
    <property type="entry name" value="RNase_HI_RT_Ty1"/>
    <property type="match status" value="1"/>
</dbReference>
<keyword evidence="4" id="KW-0433">Leucine-rich repeat</keyword>
<keyword evidence="12" id="KW-0325">Glycoprotein</keyword>